<dbReference type="EMBL" id="JAIWYP010000010">
    <property type="protein sequence ID" value="KAH3754416.1"/>
    <property type="molecule type" value="Genomic_DNA"/>
</dbReference>
<proteinExistence type="predicted"/>
<evidence type="ECO:0000256" key="1">
    <source>
        <dbReference type="SAM" id="SignalP"/>
    </source>
</evidence>
<keyword evidence="1" id="KW-0732">Signal</keyword>
<reference evidence="2" key="1">
    <citation type="journal article" date="2019" name="bioRxiv">
        <title>The Genome of the Zebra Mussel, Dreissena polymorpha: A Resource for Invasive Species Research.</title>
        <authorList>
            <person name="McCartney M.A."/>
            <person name="Auch B."/>
            <person name="Kono T."/>
            <person name="Mallez S."/>
            <person name="Zhang Y."/>
            <person name="Obille A."/>
            <person name="Becker A."/>
            <person name="Abrahante J.E."/>
            <person name="Garbe J."/>
            <person name="Badalamenti J.P."/>
            <person name="Herman A."/>
            <person name="Mangelson H."/>
            <person name="Liachko I."/>
            <person name="Sullivan S."/>
            <person name="Sone E.D."/>
            <person name="Koren S."/>
            <person name="Silverstein K.A.T."/>
            <person name="Beckman K.B."/>
            <person name="Gohl D.M."/>
        </authorList>
    </citation>
    <scope>NUCLEOTIDE SEQUENCE</scope>
    <source>
        <strain evidence="2">Duluth1</strain>
        <tissue evidence="2">Whole animal</tissue>
    </source>
</reference>
<feature type="chain" id="PRO_5039719984" description="Secreted protein" evidence="1">
    <location>
        <begin position="19"/>
        <end position="70"/>
    </location>
</feature>
<evidence type="ECO:0000313" key="3">
    <source>
        <dbReference type="Proteomes" id="UP000828390"/>
    </source>
</evidence>
<gene>
    <name evidence="2" type="ORF">DPMN_189084</name>
</gene>
<keyword evidence="3" id="KW-1185">Reference proteome</keyword>
<reference evidence="2" key="2">
    <citation type="submission" date="2020-11" db="EMBL/GenBank/DDBJ databases">
        <authorList>
            <person name="McCartney M.A."/>
            <person name="Auch B."/>
            <person name="Kono T."/>
            <person name="Mallez S."/>
            <person name="Becker A."/>
            <person name="Gohl D.M."/>
            <person name="Silverstein K.A.T."/>
            <person name="Koren S."/>
            <person name="Bechman K.B."/>
            <person name="Herman A."/>
            <person name="Abrahante J.E."/>
            <person name="Garbe J."/>
        </authorList>
    </citation>
    <scope>NUCLEOTIDE SEQUENCE</scope>
    <source>
        <strain evidence="2">Duluth1</strain>
        <tissue evidence="2">Whole animal</tissue>
    </source>
</reference>
<name>A0A9D4DS45_DREPO</name>
<comment type="caution">
    <text evidence="2">The sequence shown here is derived from an EMBL/GenBank/DDBJ whole genome shotgun (WGS) entry which is preliminary data.</text>
</comment>
<accession>A0A9D4DS45</accession>
<protein>
    <recommendedName>
        <fullName evidence="4">Secreted protein</fullName>
    </recommendedName>
</protein>
<organism evidence="2 3">
    <name type="scientific">Dreissena polymorpha</name>
    <name type="common">Zebra mussel</name>
    <name type="synonym">Mytilus polymorpha</name>
    <dbReference type="NCBI Taxonomy" id="45954"/>
    <lineage>
        <taxon>Eukaryota</taxon>
        <taxon>Metazoa</taxon>
        <taxon>Spiralia</taxon>
        <taxon>Lophotrochozoa</taxon>
        <taxon>Mollusca</taxon>
        <taxon>Bivalvia</taxon>
        <taxon>Autobranchia</taxon>
        <taxon>Heteroconchia</taxon>
        <taxon>Euheterodonta</taxon>
        <taxon>Imparidentia</taxon>
        <taxon>Neoheterodontei</taxon>
        <taxon>Myida</taxon>
        <taxon>Dreissenoidea</taxon>
        <taxon>Dreissenidae</taxon>
        <taxon>Dreissena</taxon>
    </lineage>
</organism>
<feature type="signal peptide" evidence="1">
    <location>
        <begin position="1"/>
        <end position="18"/>
    </location>
</feature>
<sequence>MTLSTSLWLMLLRALLTSRPDLENTRSDCTDVDGTDKKPPATRNCWETLFMFTPPCQRVAIELTVNALVC</sequence>
<dbReference type="Proteomes" id="UP000828390">
    <property type="component" value="Unassembled WGS sequence"/>
</dbReference>
<evidence type="ECO:0008006" key="4">
    <source>
        <dbReference type="Google" id="ProtNLM"/>
    </source>
</evidence>
<dbReference type="AlphaFoldDB" id="A0A9D4DS45"/>
<evidence type="ECO:0000313" key="2">
    <source>
        <dbReference type="EMBL" id="KAH3754416.1"/>
    </source>
</evidence>